<accession>A0A9D4A552</accession>
<gene>
    <name evidence="1" type="ORF">J1N35_016397</name>
</gene>
<proteinExistence type="predicted"/>
<dbReference type="Proteomes" id="UP000828251">
    <property type="component" value="Unassembled WGS sequence"/>
</dbReference>
<evidence type="ECO:0000313" key="2">
    <source>
        <dbReference type="Proteomes" id="UP000828251"/>
    </source>
</evidence>
<dbReference type="AlphaFoldDB" id="A0A9D4A552"/>
<keyword evidence="2" id="KW-1185">Reference proteome</keyword>
<evidence type="ECO:0000313" key="1">
    <source>
        <dbReference type="EMBL" id="KAH1089140.1"/>
    </source>
</evidence>
<organism evidence="1 2">
    <name type="scientific">Gossypium stocksii</name>
    <dbReference type="NCBI Taxonomy" id="47602"/>
    <lineage>
        <taxon>Eukaryota</taxon>
        <taxon>Viridiplantae</taxon>
        <taxon>Streptophyta</taxon>
        <taxon>Embryophyta</taxon>
        <taxon>Tracheophyta</taxon>
        <taxon>Spermatophyta</taxon>
        <taxon>Magnoliopsida</taxon>
        <taxon>eudicotyledons</taxon>
        <taxon>Gunneridae</taxon>
        <taxon>Pentapetalae</taxon>
        <taxon>rosids</taxon>
        <taxon>malvids</taxon>
        <taxon>Malvales</taxon>
        <taxon>Malvaceae</taxon>
        <taxon>Malvoideae</taxon>
        <taxon>Gossypium</taxon>
    </lineage>
</organism>
<dbReference type="OrthoDB" id="997994at2759"/>
<name>A0A9D4A552_9ROSI</name>
<comment type="caution">
    <text evidence="1">The sequence shown here is derived from an EMBL/GenBank/DDBJ whole genome shotgun (WGS) entry which is preliminary data.</text>
</comment>
<protein>
    <submittedName>
        <fullName evidence="1">Uncharacterized protein</fullName>
    </submittedName>
</protein>
<sequence>MAAGTAQGYDQALVFSENQKQDWCNMFALSVEPPCIRNPARLRSLFKGNVEDRGSSSEDELLSAIEYNIIKL</sequence>
<dbReference type="EMBL" id="JAIQCV010000006">
    <property type="protein sequence ID" value="KAH1089140.1"/>
    <property type="molecule type" value="Genomic_DNA"/>
</dbReference>
<reference evidence="1 2" key="1">
    <citation type="journal article" date="2021" name="Plant Biotechnol. J.">
        <title>Multi-omics assisted identification of the key and species-specific regulatory components of drought-tolerant mechanisms in Gossypium stocksii.</title>
        <authorList>
            <person name="Yu D."/>
            <person name="Ke L."/>
            <person name="Zhang D."/>
            <person name="Wu Y."/>
            <person name="Sun Y."/>
            <person name="Mei J."/>
            <person name="Sun J."/>
            <person name="Sun Y."/>
        </authorList>
    </citation>
    <scope>NUCLEOTIDE SEQUENCE [LARGE SCALE GENOMIC DNA]</scope>
    <source>
        <strain evidence="2">cv. E1</strain>
        <tissue evidence="1">Leaf</tissue>
    </source>
</reference>